<gene>
    <name evidence="1" type="ORF">MM415A02750_0011</name>
</gene>
<name>A0A6M3JTN4_9ZZZZ</name>
<proteinExistence type="predicted"/>
<evidence type="ECO:0000313" key="1">
    <source>
        <dbReference type="EMBL" id="QJA72472.1"/>
    </source>
</evidence>
<dbReference type="EMBL" id="MT141953">
    <property type="protein sequence ID" value="QJA72472.1"/>
    <property type="molecule type" value="Genomic_DNA"/>
</dbReference>
<reference evidence="1" key="1">
    <citation type="submission" date="2020-03" db="EMBL/GenBank/DDBJ databases">
        <title>The deep terrestrial virosphere.</title>
        <authorList>
            <person name="Holmfeldt K."/>
            <person name="Nilsson E."/>
            <person name="Simone D."/>
            <person name="Lopez-Fernandez M."/>
            <person name="Wu X."/>
            <person name="de Brujin I."/>
            <person name="Lundin D."/>
            <person name="Andersson A."/>
            <person name="Bertilsson S."/>
            <person name="Dopson M."/>
        </authorList>
    </citation>
    <scope>NUCLEOTIDE SEQUENCE</scope>
    <source>
        <strain evidence="1">MM415A02750</strain>
    </source>
</reference>
<dbReference type="AlphaFoldDB" id="A0A6M3JTN4"/>
<organism evidence="1">
    <name type="scientific">viral metagenome</name>
    <dbReference type="NCBI Taxonomy" id="1070528"/>
    <lineage>
        <taxon>unclassified sequences</taxon>
        <taxon>metagenomes</taxon>
        <taxon>organismal metagenomes</taxon>
    </lineage>
</organism>
<protein>
    <submittedName>
        <fullName evidence="1">Uncharacterized protein</fullName>
    </submittedName>
</protein>
<sequence length="52" mass="6013">MWIHTLLIKDRSISIPWSSPESLRVALIVCYARSLVKSGPRVWVFSERIADE</sequence>
<accession>A0A6M3JTN4</accession>